<name>A0A1H7N9P0_9ACTN</name>
<evidence type="ECO:0000313" key="1">
    <source>
        <dbReference type="EMBL" id="SEL20190.1"/>
    </source>
</evidence>
<protein>
    <submittedName>
        <fullName evidence="1">Uncharacterized protein</fullName>
    </submittedName>
</protein>
<organism evidence="1 2">
    <name type="scientific">Nonomuraea pusilla</name>
    <dbReference type="NCBI Taxonomy" id="46177"/>
    <lineage>
        <taxon>Bacteria</taxon>
        <taxon>Bacillati</taxon>
        <taxon>Actinomycetota</taxon>
        <taxon>Actinomycetes</taxon>
        <taxon>Streptosporangiales</taxon>
        <taxon>Streptosporangiaceae</taxon>
        <taxon>Nonomuraea</taxon>
    </lineage>
</organism>
<keyword evidence="2" id="KW-1185">Reference proteome</keyword>
<dbReference type="Pfam" id="PF17314">
    <property type="entry name" value="DUF5360"/>
    <property type="match status" value="1"/>
</dbReference>
<dbReference type="AlphaFoldDB" id="A0A1H7N9P0"/>
<dbReference type="Proteomes" id="UP000198953">
    <property type="component" value="Unassembled WGS sequence"/>
</dbReference>
<dbReference type="OrthoDB" id="2469007at2"/>
<evidence type="ECO:0000313" key="2">
    <source>
        <dbReference type="Proteomes" id="UP000198953"/>
    </source>
</evidence>
<dbReference type="EMBL" id="FOBF01000004">
    <property type="protein sequence ID" value="SEL20190.1"/>
    <property type="molecule type" value="Genomic_DNA"/>
</dbReference>
<dbReference type="InterPro" id="IPR020348">
    <property type="entry name" value="Uncharacterised_YvaD"/>
</dbReference>
<reference evidence="1 2" key="1">
    <citation type="submission" date="2016-10" db="EMBL/GenBank/DDBJ databases">
        <authorList>
            <person name="de Groot N.N."/>
        </authorList>
    </citation>
    <scope>NUCLEOTIDE SEQUENCE [LARGE SCALE GENOMIC DNA]</scope>
    <source>
        <strain evidence="1 2">DSM 43357</strain>
    </source>
</reference>
<sequence>MWAFADCTDPLTVACNRSFLWFDLPASLTGLASLLLRRGPALVLAAASGLRTSALRTLRGDFSPAW</sequence>
<proteinExistence type="predicted"/>
<accession>A0A1H7N9P0</accession>
<gene>
    <name evidence="1" type="ORF">SAMN05660976_01960</name>
</gene>